<gene>
    <name evidence="1" type="ordered locus">Caka_1309</name>
</gene>
<dbReference type="AlphaFoldDB" id="D5EIT0"/>
<dbReference type="KEGG" id="caa:Caka_1309"/>
<organism evidence="1 2">
    <name type="scientific">Coraliomargarita akajimensis (strain DSM 45221 / IAM 15411 / JCM 23193 / KCTC 12865 / 04OKA010-24)</name>
    <dbReference type="NCBI Taxonomy" id="583355"/>
    <lineage>
        <taxon>Bacteria</taxon>
        <taxon>Pseudomonadati</taxon>
        <taxon>Verrucomicrobiota</taxon>
        <taxon>Opitutia</taxon>
        <taxon>Puniceicoccales</taxon>
        <taxon>Coraliomargaritaceae</taxon>
        <taxon>Coraliomargarita</taxon>
    </lineage>
</organism>
<sequence length="318" mass="35961">MVSVADAPTHGVPGSPMLSLAQVRYASALRDSGGPIERIARQSFVLHGRHFVRAEATLREDLIDRGIRGARKFSDANGVGVSTDGQVAGYMAISSAIECWAYHYCHREPSSSLGGLDLDDSRTGFAAFPGLFRRQSRKVAHRKSIERHCLLEWWRGALEHHFLRDPQPGIRAIQIDNPFSAHDVVLLWRAGTRSSEQAYAYAAGSNLNRALWRALVDLDTVERELKRICVKDPLKVDYGASRQSSLVERRMRYFSSTEGMRKFLERLEPGVRCVAREFDLSYDCAVPGPWDEYASVWRTLVRPVDAEAIAEREDFFYW</sequence>
<protein>
    <submittedName>
        <fullName evidence="1">Uncharacterized protein</fullName>
    </submittedName>
</protein>
<proteinExistence type="predicted"/>
<dbReference type="eggNOG" id="ENOG5030TD0">
    <property type="taxonomic scope" value="Bacteria"/>
</dbReference>
<dbReference type="HOGENOM" id="CLU_873494_0_0_0"/>
<evidence type="ECO:0000313" key="1">
    <source>
        <dbReference type="EMBL" id="ADE54329.1"/>
    </source>
</evidence>
<dbReference type="EMBL" id="CP001998">
    <property type="protein sequence ID" value="ADE54329.1"/>
    <property type="molecule type" value="Genomic_DNA"/>
</dbReference>
<reference evidence="1 2" key="1">
    <citation type="journal article" date="2010" name="Stand. Genomic Sci.">
        <title>Complete genome sequence of Coraliomargarita akajimensis type strain (04OKA010-24).</title>
        <authorList>
            <person name="Mavromatis K."/>
            <person name="Abt B."/>
            <person name="Brambilla E."/>
            <person name="Lapidus A."/>
            <person name="Copeland A."/>
            <person name="Deshpande S."/>
            <person name="Nolan M."/>
            <person name="Lucas S."/>
            <person name="Tice H."/>
            <person name="Cheng J.F."/>
            <person name="Han C."/>
            <person name="Detter J.C."/>
            <person name="Woyke T."/>
            <person name="Goodwin L."/>
            <person name="Pitluck S."/>
            <person name="Held B."/>
            <person name="Brettin T."/>
            <person name="Tapia R."/>
            <person name="Ivanova N."/>
            <person name="Mikhailova N."/>
            <person name="Pati A."/>
            <person name="Liolios K."/>
            <person name="Chen A."/>
            <person name="Palaniappan K."/>
            <person name="Land M."/>
            <person name="Hauser L."/>
            <person name="Chang Y.J."/>
            <person name="Jeffries C.D."/>
            <person name="Rohde M."/>
            <person name="Goker M."/>
            <person name="Bristow J."/>
            <person name="Eisen J.A."/>
            <person name="Markowitz V."/>
            <person name="Hugenholtz P."/>
            <person name="Klenk H.P."/>
            <person name="Kyrpides N.C."/>
        </authorList>
    </citation>
    <scope>NUCLEOTIDE SEQUENCE [LARGE SCALE GENOMIC DNA]</scope>
    <source>
        <strain evidence="2">DSM 45221 / IAM 15411 / JCM 23193 / KCTC 12865</strain>
    </source>
</reference>
<dbReference type="STRING" id="583355.Caka_1309"/>
<dbReference type="Proteomes" id="UP000000925">
    <property type="component" value="Chromosome"/>
</dbReference>
<keyword evidence="2" id="KW-1185">Reference proteome</keyword>
<evidence type="ECO:0000313" key="2">
    <source>
        <dbReference type="Proteomes" id="UP000000925"/>
    </source>
</evidence>
<name>D5EIT0_CORAD</name>
<accession>D5EIT0</accession>